<feature type="domain" description="ACT" evidence="9">
    <location>
        <begin position="822"/>
        <end position="900"/>
    </location>
</feature>
<dbReference type="SUPFAM" id="SSF81593">
    <property type="entry name" value="Nucleotidyltransferase substrate binding subunit/domain"/>
    <property type="match status" value="1"/>
</dbReference>
<feature type="region of interest" description="Uridylyltransferase" evidence="8">
    <location>
        <begin position="1"/>
        <end position="348"/>
    </location>
</feature>
<proteinExistence type="inferred from homology"/>
<dbReference type="InterPro" id="IPR010043">
    <property type="entry name" value="UTase/UR"/>
</dbReference>
<dbReference type="InterPro" id="IPR013546">
    <property type="entry name" value="PII_UdlTrfase/GS_AdlTrfase"/>
</dbReference>
<dbReference type="Pfam" id="PF08335">
    <property type="entry name" value="GlnD_UR_UTase"/>
    <property type="match status" value="1"/>
</dbReference>
<dbReference type="InterPro" id="IPR003607">
    <property type="entry name" value="HD/PDEase_dom"/>
</dbReference>
<dbReference type="CDD" id="cd04899">
    <property type="entry name" value="ACT_ACR-UUR-like_2"/>
    <property type="match status" value="1"/>
</dbReference>
<sequence>MSNAAHHQVADEELFNVDEFRQALAASKQPIPLLKETLKGVRERMDERFKAGEDIRKLIYGRAWVMDMVLEAIWQRYDWPESKHIELIAVGGYGRGELHPCSDVDILILIDGIEPESYHDSISGFLTLLWDINLDIGSSVRTITECYEEARNDVTIATNLIESRTIVGSGELHTRVYDEVTSEGAWTDKEFFRAKISEQLDRHEKTNNTEYNLEPNLKNSPGGLRDLQTIGWVAKRHFGSTYIRDLVDDGFLTDSELDTLNKGELYLWTVRYALHMVCNRHDDRLLFDHQRALAEIFGYSDSEGELAVEQFMGKYYRVAKAMSEFNHMLLQHFDEAILRAEDEQVILPLNNRFQLHNNFIDVIYDTVFEHHPFALMEIFVLMATNSQIKGVRASTIRLIRDHRHLIDDEFRNDIRNTSLFMELLRCPDKVSTELKRMNKYGILGLYLPEFGKIVGQMQHDLFHIYTVDAHTLKVIQKTRQFRHNDYREQFPIAHRIVNQLPKIELLYIAALYHDIGKGRGGDHSELGAEDVMDFCERHHLGRWDSHLVSWLVRNHLLMSMTAQRKDISDPEIIQTFAEQVHDITHLDYLYVLTLADINATNHTLWNNWRATLMRTLYTETKRTLRRGLENPIEKEDLIEQVQHEAMIVLTRHGLHESEILEFWSTLGDDYFLRETSHSIAWHTRAILEHHDTEIPLVLIRQTSHRLHEGATEIFVYMRDLPNLFAASVATLDQLHLSIQDARVIVTDDQRTLNTYTVLTEDNQPLSENPDYLNEIQQRMVEELDDPEDYPEIIHRRVPRQLKLFATPTTVNISTDPMSQETVLEVITPDRPGLLARIGRIFVENNVSVRKAKITSIGERVEDFFFITDESDQPISDPILCQRLQNDICQQLDEHIHQQES</sequence>
<evidence type="ECO:0000256" key="8">
    <source>
        <dbReference type="HAMAP-Rule" id="MF_00277"/>
    </source>
</evidence>
<dbReference type="SMART" id="SM00471">
    <property type="entry name" value="HDc"/>
    <property type="match status" value="1"/>
</dbReference>
<dbReference type="Gene3D" id="3.30.70.260">
    <property type="match status" value="1"/>
</dbReference>
<keyword evidence="4 8" id="KW-0378">Hydrolase</keyword>
<dbReference type="PANTHER" id="PTHR47320:SF1">
    <property type="entry name" value="BIFUNCTIONAL URIDYLYLTRANSFERASE_URIDYLYL-REMOVING ENZYME"/>
    <property type="match status" value="1"/>
</dbReference>
<dbReference type="InterPro" id="IPR002934">
    <property type="entry name" value="Polymerase_NTP_transf_dom"/>
</dbReference>
<evidence type="ECO:0000259" key="9">
    <source>
        <dbReference type="PROSITE" id="PS51671"/>
    </source>
</evidence>
<evidence type="ECO:0000256" key="1">
    <source>
        <dbReference type="ARBA" id="ARBA00022679"/>
    </source>
</evidence>
<name>A0A8J7FJM9_9GAMM</name>
<evidence type="ECO:0000313" key="11">
    <source>
        <dbReference type="EMBL" id="MBE9396042.1"/>
    </source>
</evidence>
<evidence type="ECO:0000256" key="7">
    <source>
        <dbReference type="ARBA" id="ARBA00047968"/>
    </source>
</evidence>
<comment type="similarity">
    <text evidence="8">Belongs to the GlnD family.</text>
</comment>
<organism evidence="11 12">
    <name type="scientific">Pontibacterium sinense</name>
    <dbReference type="NCBI Taxonomy" id="2781979"/>
    <lineage>
        <taxon>Bacteria</taxon>
        <taxon>Pseudomonadati</taxon>
        <taxon>Pseudomonadota</taxon>
        <taxon>Gammaproteobacteria</taxon>
        <taxon>Oceanospirillales</taxon>
        <taxon>Oceanospirillaceae</taxon>
        <taxon>Pontibacterium</taxon>
    </lineage>
</organism>
<comment type="catalytic activity">
    <reaction evidence="8">
        <text>[protein-PII]-L-tyrosine + UTP = [protein-PII]-uridylyl-L-tyrosine + diphosphate</text>
        <dbReference type="Rhea" id="RHEA:13673"/>
        <dbReference type="Rhea" id="RHEA-COMP:12147"/>
        <dbReference type="Rhea" id="RHEA-COMP:12148"/>
        <dbReference type="ChEBI" id="CHEBI:33019"/>
        <dbReference type="ChEBI" id="CHEBI:46398"/>
        <dbReference type="ChEBI" id="CHEBI:46858"/>
        <dbReference type="ChEBI" id="CHEBI:90602"/>
        <dbReference type="EC" id="2.7.7.59"/>
    </reaction>
</comment>
<dbReference type="Pfam" id="PF01909">
    <property type="entry name" value="NTP_transf_2"/>
    <property type="match status" value="1"/>
</dbReference>
<dbReference type="RefSeq" id="WP_193951586.1">
    <property type="nucleotide sequence ID" value="NZ_JADEYS010000001.1"/>
</dbReference>
<protein>
    <recommendedName>
        <fullName evidence="8">Bifunctional uridylyltransferase/uridylyl-removing enzyme</fullName>
        <shortName evidence="8">UTase/UR</shortName>
    </recommendedName>
    <alternativeName>
        <fullName evidence="8">Bifunctional [protein-PII] modification enzyme</fullName>
    </alternativeName>
    <alternativeName>
        <fullName evidence="8">Bifunctional nitrogen sensor protein</fullName>
    </alternativeName>
    <domain>
        <recommendedName>
            <fullName evidence="8">[Protein-PII] uridylyltransferase</fullName>
            <shortName evidence="8">PII uridylyltransferase</shortName>
            <shortName evidence="8">UTase</shortName>
            <ecNumber evidence="8">2.7.7.59</ecNumber>
        </recommendedName>
    </domain>
    <domain>
        <recommendedName>
            <fullName evidence="8">[Protein-PII]-UMP uridylyl-removing enzyme</fullName>
            <shortName evidence="8">UR</shortName>
            <ecNumber evidence="8">3.1.4.-</ecNumber>
        </recommendedName>
    </domain>
</protein>
<accession>A0A8J7FJM9</accession>
<dbReference type="GO" id="GO:0008773">
    <property type="term" value="F:[protein-PII] uridylyltransferase activity"/>
    <property type="evidence" value="ECO:0007669"/>
    <property type="project" value="UniProtKB-UniRule"/>
</dbReference>
<dbReference type="Pfam" id="PF01966">
    <property type="entry name" value="HD"/>
    <property type="match status" value="1"/>
</dbReference>
<comment type="function">
    <text evidence="8">Modifies, by uridylylation and deuridylylation, the PII regulatory proteins (GlnB and homologs), in response to the nitrogen status of the cell that GlnD senses through the glutamine level. Under low glutamine levels, catalyzes the conversion of the PII proteins and UTP to PII-UMP and PPi, while under higher glutamine levels, GlnD hydrolyzes PII-UMP to PII and UMP (deuridylylation). Thus, controls uridylylation state and activity of the PII proteins, and plays an important role in the regulation of nitrogen metabolism.</text>
</comment>
<dbReference type="CDD" id="cd04900">
    <property type="entry name" value="ACT_UUR-like_1"/>
    <property type="match status" value="1"/>
</dbReference>
<dbReference type="GO" id="GO:0006808">
    <property type="term" value="P:regulation of nitrogen utilization"/>
    <property type="evidence" value="ECO:0007669"/>
    <property type="project" value="UniProtKB-UniRule"/>
</dbReference>
<keyword evidence="6 8" id="KW-0511">Multifunctional enzyme</keyword>
<reference evidence="11" key="1">
    <citation type="submission" date="2020-10" db="EMBL/GenBank/DDBJ databases">
        <title>Bacterium isolated from coastal waters sediment.</title>
        <authorList>
            <person name="Chen R.-J."/>
            <person name="Lu D.-C."/>
            <person name="Zhu K.-L."/>
            <person name="Du Z.-J."/>
        </authorList>
    </citation>
    <scope>NUCLEOTIDE SEQUENCE</scope>
    <source>
        <strain evidence="11">N1Y112</strain>
    </source>
</reference>
<dbReference type="HAMAP" id="MF_00277">
    <property type="entry name" value="PII_uridylyl_transf"/>
    <property type="match status" value="1"/>
</dbReference>
<keyword evidence="12" id="KW-1185">Reference proteome</keyword>
<comment type="caution">
    <text evidence="11">The sequence shown here is derived from an EMBL/GenBank/DDBJ whole genome shotgun (WGS) entry which is preliminary data.</text>
</comment>
<gene>
    <name evidence="8" type="primary">glnD</name>
    <name evidence="11" type="ORF">IOQ59_02070</name>
</gene>
<evidence type="ECO:0000259" key="10">
    <source>
        <dbReference type="PROSITE" id="PS51831"/>
    </source>
</evidence>
<comment type="cofactor">
    <cofactor evidence="8">
        <name>Mg(2+)</name>
        <dbReference type="ChEBI" id="CHEBI:18420"/>
    </cofactor>
</comment>
<dbReference type="PIRSF" id="PIRSF006288">
    <property type="entry name" value="PII_uridyltransf"/>
    <property type="match status" value="1"/>
</dbReference>
<dbReference type="SUPFAM" id="SSF81301">
    <property type="entry name" value="Nucleotidyltransferase"/>
    <property type="match status" value="1"/>
</dbReference>
<comment type="activity regulation">
    <text evidence="8">Uridylyltransferase (UTase) activity is inhibited by glutamine, while glutamine activates uridylyl-removing (UR) activity.</text>
</comment>
<dbReference type="InterPro" id="IPR045865">
    <property type="entry name" value="ACT-like_dom_sf"/>
</dbReference>
<comment type="caution">
    <text evidence="8">Lacks conserved residue(s) required for the propagation of feature annotation.</text>
</comment>
<dbReference type="InterPro" id="IPR002912">
    <property type="entry name" value="ACT_dom"/>
</dbReference>
<dbReference type="InterPro" id="IPR006674">
    <property type="entry name" value="HD_domain"/>
</dbReference>
<feature type="domain" description="HD" evidence="10">
    <location>
        <begin position="467"/>
        <end position="589"/>
    </location>
</feature>
<dbReference type="PROSITE" id="PS51831">
    <property type="entry name" value="HD"/>
    <property type="match status" value="1"/>
</dbReference>
<dbReference type="GO" id="GO:0008081">
    <property type="term" value="F:phosphoric diester hydrolase activity"/>
    <property type="evidence" value="ECO:0007669"/>
    <property type="project" value="UniProtKB-UniRule"/>
</dbReference>
<dbReference type="Proteomes" id="UP000640333">
    <property type="component" value="Unassembled WGS sequence"/>
</dbReference>
<evidence type="ECO:0000256" key="4">
    <source>
        <dbReference type="ARBA" id="ARBA00022801"/>
    </source>
</evidence>
<comment type="domain">
    <text evidence="8">Has four distinct domains: an N-terminal nucleotidyltransferase (NT) domain responsible for UTase activity, a central HD domain that encodes UR activity, and two C-terminal ACT domains that seem to have a role in glutamine sensing.</text>
</comment>
<dbReference type="SUPFAM" id="SSF109604">
    <property type="entry name" value="HD-domain/PDEase-like"/>
    <property type="match status" value="1"/>
</dbReference>
<feature type="domain" description="ACT" evidence="9">
    <location>
        <begin position="712"/>
        <end position="799"/>
    </location>
</feature>
<dbReference type="PANTHER" id="PTHR47320">
    <property type="entry name" value="BIFUNCTIONAL URIDYLYLTRANSFERASE/URIDYLYL-REMOVING ENZYME"/>
    <property type="match status" value="1"/>
</dbReference>
<dbReference type="CDD" id="cd05401">
    <property type="entry name" value="NT_GlnE_GlnD_like"/>
    <property type="match status" value="1"/>
</dbReference>
<comment type="catalytic activity">
    <reaction evidence="7">
        <text>guanosine 3',5'-bis(diphosphate) + H2O = GDP + diphosphate + H(+)</text>
        <dbReference type="Rhea" id="RHEA:14253"/>
        <dbReference type="ChEBI" id="CHEBI:15377"/>
        <dbReference type="ChEBI" id="CHEBI:15378"/>
        <dbReference type="ChEBI" id="CHEBI:33019"/>
        <dbReference type="ChEBI" id="CHEBI:58189"/>
        <dbReference type="ChEBI" id="CHEBI:77828"/>
        <dbReference type="EC" id="3.1.7.2"/>
    </reaction>
</comment>
<dbReference type="GO" id="GO:0008893">
    <property type="term" value="F:guanosine-3',5'-bis(diphosphate) 3'-diphosphatase activity"/>
    <property type="evidence" value="ECO:0007669"/>
    <property type="project" value="UniProtKB-EC"/>
</dbReference>
<dbReference type="EMBL" id="JADEYS010000001">
    <property type="protein sequence ID" value="MBE9396042.1"/>
    <property type="molecule type" value="Genomic_DNA"/>
</dbReference>
<evidence type="ECO:0000313" key="12">
    <source>
        <dbReference type="Proteomes" id="UP000640333"/>
    </source>
</evidence>
<keyword evidence="3" id="KW-0677">Repeat</keyword>
<dbReference type="SUPFAM" id="SSF55021">
    <property type="entry name" value="ACT-like"/>
    <property type="match status" value="1"/>
</dbReference>
<evidence type="ECO:0000256" key="3">
    <source>
        <dbReference type="ARBA" id="ARBA00022737"/>
    </source>
</evidence>
<dbReference type="InterPro" id="IPR043519">
    <property type="entry name" value="NT_sf"/>
</dbReference>
<keyword evidence="5 8" id="KW-0460">Magnesium</keyword>
<dbReference type="EC" id="2.7.7.59" evidence="8"/>
<dbReference type="NCBIfam" id="NF001366">
    <property type="entry name" value="PRK00275.1"/>
    <property type="match status" value="1"/>
</dbReference>
<dbReference type="Pfam" id="PF01842">
    <property type="entry name" value="ACT"/>
    <property type="match status" value="1"/>
</dbReference>
<keyword evidence="2 8" id="KW-0548">Nucleotidyltransferase</keyword>
<dbReference type="Gene3D" id="1.10.3090.10">
    <property type="entry name" value="cca-adding enzyme, domain 2"/>
    <property type="match status" value="1"/>
</dbReference>
<evidence type="ECO:0000256" key="2">
    <source>
        <dbReference type="ARBA" id="ARBA00022695"/>
    </source>
</evidence>
<evidence type="ECO:0000256" key="5">
    <source>
        <dbReference type="ARBA" id="ARBA00022842"/>
    </source>
</evidence>
<dbReference type="EC" id="3.1.4.-" evidence="8"/>
<dbReference type="NCBIfam" id="TIGR01693">
    <property type="entry name" value="UTase_glnD"/>
    <property type="match status" value="1"/>
</dbReference>
<dbReference type="CDD" id="cd00077">
    <property type="entry name" value="HDc"/>
    <property type="match status" value="1"/>
</dbReference>
<evidence type="ECO:0000256" key="6">
    <source>
        <dbReference type="ARBA" id="ARBA00023268"/>
    </source>
</evidence>
<dbReference type="FunFam" id="1.10.3090.10:FF:000005">
    <property type="entry name" value="Bifunctional uridylyltransferase/uridylyl-removing enzyme"/>
    <property type="match status" value="1"/>
</dbReference>
<dbReference type="PROSITE" id="PS51671">
    <property type="entry name" value="ACT"/>
    <property type="match status" value="2"/>
</dbReference>
<keyword evidence="1 8" id="KW-0808">Transferase</keyword>
<dbReference type="AlphaFoldDB" id="A0A8J7FJM9"/>
<comment type="catalytic activity">
    <reaction evidence="8">
        <text>[protein-PII]-uridylyl-L-tyrosine + H2O = [protein-PII]-L-tyrosine + UMP + H(+)</text>
        <dbReference type="Rhea" id="RHEA:48600"/>
        <dbReference type="Rhea" id="RHEA-COMP:12147"/>
        <dbReference type="Rhea" id="RHEA-COMP:12148"/>
        <dbReference type="ChEBI" id="CHEBI:15377"/>
        <dbReference type="ChEBI" id="CHEBI:15378"/>
        <dbReference type="ChEBI" id="CHEBI:46858"/>
        <dbReference type="ChEBI" id="CHEBI:57865"/>
        <dbReference type="ChEBI" id="CHEBI:90602"/>
    </reaction>
</comment>